<keyword evidence="11" id="KW-0131">Cell cycle</keyword>
<evidence type="ECO:0000256" key="7">
    <source>
        <dbReference type="ARBA" id="ARBA00022777"/>
    </source>
</evidence>
<dbReference type="SMART" id="SM00062">
    <property type="entry name" value="PBPb"/>
    <property type="match status" value="3"/>
</dbReference>
<keyword evidence="9" id="KW-0902">Two-component regulatory system</keyword>
<evidence type="ECO:0000256" key="1">
    <source>
        <dbReference type="ARBA" id="ARBA00000085"/>
    </source>
</evidence>
<dbReference type="InterPro" id="IPR004358">
    <property type="entry name" value="Sig_transdc_His_kin-like_C"/>
</dbReference>
<feature type="domain" description="Histidine kinase" evidence="13">
    <location>
        <begin position="1305"/>
        <end position="1532"/>
    </location>
</feature>
<evidence type="ECO:0000313" key="16">
    <source>
        <dbReference type="Proteomes" id="UP000663720"/>
    </source>
</evidence>
<dbReference type="GO" id="GO:0000155">
    <property type="term" value="F:phosphorelay sensor kinase activity"/>
    <property type="evidence" value="ECO:0007669"/>
    <property type="project" value="InterPro"/>
</dbReference>
<dbReference type="Pfam" id="PF00497">
    <property type="entry name" value="SBP_bac_3"/>
    <property type="match status" value="2"/>
</dbReference>
<dbReference type="CDD" id="cd01007">
    <property type="entry name" value="PBP2_BvgS_HisK_like"/>
    <property type="match status" value="1"/>
</dbReference>
<dbReference type="CDD" id="cd16922">
    <property type="entry name" value="HATPase_EvgS-ArcB-TorS-like"/>
    <property type="match status" value="1"/>
</dbReference>
<evidence type="ECO:0000256" key="10">
    <source>
        <dbReference type="ARBA" id="ARBA00023136"/>
    </source>
</evidence>
<dbReference type="InterPro" id="IPR036097">
    <property type="entry name" value="HisK_dim/P_sf"/>
</dbReference>
<sequence length="1763" mass="200234">MFIVLAGHGLSHASQLCFDLDAPSYREREAFAIARQLGRIGIKVKVSILDKEALNKKIKKGSAQAYLTDWGSAFFDPFDLAQPKLTTRGRGNFSFYSNEKIDELLELGISSSSTRKRKQAYHEIQAVIFKEAPWVFGYTLANIEAVSHDLKNFTPAVDNQINLHDVSLAKGETFIAGMNTDAFQSLDPALYRSRETEAMLGNMFDALVARNNTGMIVPELAESWVQKDDKTYIFRLRKDVQFHNSDIMTAQDVVFTFNRILTPGFINGRSSPRRDLLGPLNRIEKIDNRHVKFILDKPFPVFLQALAHFQIVPEKYINMAGNSGFANNPIGTGPFKFVSGDINKAIVMENFPGYYGGSPDLPPAGPAMIKNVIFKTMPRAEDRVKSLLAGEVSLIQAVPAHMVNILKNYQDIKVLSVWGTRSYQIELNNKIKPFNDVRVRQALNHAINWNAILNNIYMGYGRRLATCFLPGGFGYDHSLKPYIYDIWEAGRLLEQAGYDLKKDNGNIIDNIQKEDAFELNNQEQVPISFDSHNYKKVNIAISCDSAPFYYIDKSGHPDGMFVDLWKLWSEKTGIKVEFTGTPWNETLLLMKNRKADIHAGIFKSSDRDIYLDYVSPMYQCETHYFFHKSIYDINDFEDILPFRIGVIKGDFAVNYTKNRLPGAVLSIYRDNQELFNAVKNGDIRVFITDTPVALHYLTQHNILRQFRYNASAPLYNNMFYSAVPEGSKELVNIINQGMDAVSKKERAEIIRKWMGMSDIKTDDVLVISIPDENMPFAGLNFEGRPAGMFVDIWELWAEKTGKKIEFRVSGSNDLVYSLETGEADICSGIFLTKKNQEKIDFSQPFYRIASNIFFLENGDNDLSDKDLSGYKSGAVSGSYHLDYLRENFPESEIVVFPDTRTMIKDTLEKKIDLYFENIPVSEYYLERLQAGWRFTSAKEPLFTENVYAGVKKGNKELLSIIDTGFDAVTYKELSEIEKKWINLPEIRQLKEEESLQIRLTANEKEWLKQHKNLKIGVDPAWPPFDYLDNDGITHMGMASDYVKLLNHRLGISMTVVPDLSWSEVVHRAQEKTLDIIACITKTSQRETFLNFTEPYISFPLVIIVRKESPLISNINDLSDKIIAVTKDYAAHQYLENDYPDIKLALSDTPAQGLELLYTGKADAYLGNLAVTSFLIQKLNIANLKVAAPANMGQDFEELRFGVRRDWPELVSILNKGLASISQKERTEIQQKWFAVRFEYGINMAYVRSLLLKTGTAAVIIIIVILFWNRSLKKEIAERMKIETALRHARDEADAANKAKSTFLANMSHEIRTPMNAILGFSQIMLRDQTLQADQKENIKTIWRSGEHLLGLINDILEMSKIEAGREKLNQNDFDLYALMEDMENMFKLRTDAAGLEFKVEKNGLLPQYIKTDEGKLRQVLINLLGNAVKFTAQGSIILRVSSDTGGKTDLNDNSQGYLYFEIEDTGPGIAQEEQGKLFQYFEQTASGRKTEGGTGLGLAISANYAALMGGSISVSSREGAGSIFRFHISIAKGKIKESSPETLPGYVIRIKPDQPEIRILIADDRQTNRDVLVKMLSSVGFQVREAVNGLEAVNIFEAWSPHLILMDMIMPEMDGFEATKIIKSMPEGKETIIFAVSASVLEYEEKKIIQLGAAEFIRKPFRENELFEFIRKHTQVDYQYEENNSQPETDQKTAHDFPLTGSLLNALPSELKDKMYDAVINGYRKKILEYIQQAEEYDKRAAHRLLELANQYEYEKLADILEP</sequence>
<evidence type="ECO:0000256" key="11">
    <source>
        <dbReference type="ARBA" id="ARBA00023306"/>
    </source>
</evidence>
<dbReference type="SMART" id="SM00388">
    <property type="entry name" value="HisKA"/>
    <property type="match status" value="1"/>
</dbReference>
<dbReference type="KEGG" id="dli:dnl_36750"/>
<dbReference type="InterPro" id="IPR005467">
    <property type="entry name" value="His_kinase_dom"/>
</dbReference>
<dbReference type="EC" id="2.7.13.3" evidence="3"/>
<dbReference type="CDD" id="cd00082">
    <property type="entry name" value="HisKA"/>
    <property type="match status" value="1"/>
</dbReference>
<dbReference type="Gene3D" id="3.40.50.2300">
    <property type="match status" value="1"/>
</dbReference>
<dbReference type="SMART" id="SM00448">
    <property type="entry name" value="REC"/>
    <property type="match status" value="1"/>
</dbReference>
<comment type="catalytic activity">
    <reaction evidence="1">
        <text>ATP + protein L-histidine = ADP + protein N-phospho-L-histidine.</text>
        <dbReference type="EC" id="2.7.13.3"/>
    </reaction>
</comment>
<keyword evidence="16" id="KW-1185">Reference proteome</keyword>
<evidence type="ECO:0000313" key="15">
    <source>
        <dbReference type="EMBL" id="QTA81343.1"/>
    </source>
</evidence>
<evidence type="ECO:0000256" key="9">
    <source>
        <dbReference type="ARBA" id="ARBA00023012"/>
    </source>
</evidence>
<evidence type="ECO:0000256" key="8">
    <source>
        <dbReference type="ARBA" id="ARBA00022840"/>
    </source>
</evidence>
<dbReference type="PROSITE" id="PS50110">
    <property type="entry name" value="RESPONSE_REGULATORY"/>
    <property type="match status" value="1"/>
</dbReference>
<dbReference type="Pfam" id="PF00072">
    <property type="entry name" value="Response_reg"/>
    <property type="match status" value="1"/>
</dbReference>
<proteinExistence type="predicted"/>
<dbReference type="PRINTS" id="PR00344">
    <property type="entry name" value="BCTRLSENSOR"/>
</dbReference>
<dbReference type="EMBL" id="CP061799">
    <property type="protein sequence ID" value="QTA81343.1"/>
    <property type="molecule type" value="Genomic_DNA"/>
</dbReference>
<feature type="modified residue" description="4-aspartylphosphate" evidence="12">
    <location>
        <position position="1607"/>
    </location>
</feature>
<dbReference type="InterPro" id="IPR003661">
    <property type="entry name" value="HisK_dim/P_dom"/>
</dbReference>
<dbReference type="FunFam" id="1.10.287.130:FF:000038">
    <property type="entry name" value="Sensory transduction histidine kinase"/>
    <property type="match status" value="1"/>
</dbReference>
<comment type="subcellular location">
    <subcellularLocation>
        <location evidence="2">Membrane</location>
    </subcellularLocation>
</comment>
<dbReference type="GO" id="GO:0005524">
    <property type="term" value="F:ATP binding"/>
    <property type="evidence" value="ECO:0007669"/>
    <property type="project" value="UniProtKB-KW"/>
</dbReference>
<keyword evidence="7 15" id="KW-0418">Kinase</keyword>
<dbReference type="Pfam" id="PF00496">
    <property type="entry name" value="SBP_bac_5"/>
    <property type="match status" value="1"/>
</dbReference>
<dbReference type="PANTHER" id="PTHR45339">
    <property type="entry name" value="HYBRID SIGNAL TRANSDUCTION HISTIDINE KINASE J"/>
    <property type="match status" value="1"/>
</dbReference>
<dbReference type="InterPro" id="IPR036890">
    <property type="entry name" value="HATPase_C_sf"/>
</dbReference>
<protein>
    <recommendedName>
        <fullName evidence="3">histidine kinase</fullName>
        <ecNumber evidence="3">2.7.13.3</ecNumber>
    </recommendedName>
</protein>
<feature type="domain" description="Response regulatory" evidence="14">
    <location>
        <begin position="1558"/>
        <end position="1674"/>
    </location>
</feature>
<evidence type="ECO:0000256" key="4">
    <source>
        <dbReference type="ARBA" id="ARBA00022553"/>
    </source>
</evidence>
<dbReference type="Pfam" id="PF00512">
    <property type="entry name" value="HisKA"/>
    <property type="match status" value="1"/>
</dbReference>
<dbReference type="InterPro" id="IPR000914">
    <property type="entry name" value="SBP_5_dom"/>
</dbReference>
<reference evidence="15" key="1">
    <citation type="journal article" date="2021" name="Microb. Physiol.">
        <title>Proteogenomic Insights into the Physiology of Marine, Sulfate-Reducing, Filamentous Desulfonema limicola and Desulfonema magnum.</title>
        <authorList>
            <person name="Schnaars V."/>
            <person name="Wohlbrand L."/>
            <person name="Scheve S."/>
            <person name="Hinrichs C."/>
            <person name="Reinhardt R."/>
            <person name="Rabus R."/>
        </authorList>
    </citation>
    <scope>NUCLEOTIDE SEQUENCE</scope>
    <source>
        <strain evidence="15">5ac10</strain>
    </source>
</reference>
<dbReference type="Pfam" id="PF02518">
    <property type="entry name" value="HATPase_c"/>
    <property type="match status" value="1"/>
</dbReference>
<keyword evidence="5" id="KW-0808">Transferase</keyword>
<name>A0A975GI12_9BACT</name>
<accession>A0A975GI12</accession>
<dbReference type="FunFam" id="3.30.565.10:FF:000010">
    <property type="entry name" value="Sensor histidine kinase RcsC"/>
    <property type="match status" value="1"/>
</dbReference>
<evidence type="ECO:0000259" key="14">
    <source>
        <dbReference type="PROSITE" id="PS50110"/>
    </source>
</evidence>
<keyword evidence="8" id="KW-0067">ATP-binding</keyword>
<dbReference type="GO" id="GO:0016020">
    <property type="term" value="C:membrane"/>
    <property type="evidence" value="ECO:0007669"/>
    <property type="project" value="UniProtKB-SubCell"/>
</dbReference>
<dbReference type="InterPro" id="IPR001789">
    <property type="entry name" value="Sig_transdc_resp-reg_receiver"/>
</dbReference>
<dbReference type="SUPFAM" id="SSF53850">
    <property type="entry name" value="Periplasmic binding protein-like II"/>
    <property type="match status" value="4"/>
</dbReference>
<dbReference type="InterPro" id="IPR011006">
    <property type="entry name" value="CheY-like_superfamily"/>
</dbReference>
<dbReference type="Gene3D" id="3.10.105.10">
    <property type="entry name" value="Dipeptide-binding Protein, Domain 3"/>
    <property type="match status" value="2"/>
</dbReference>
<dbReference type="CDD" id="cd13706">
    <property type="entry name" value="PBP2_HisK_like_1"/>
    <property type="match status" value="1"/>
</dbReference>
<dbReference type="PANTHER" id="PTHR45339:SF3">
    <property type="entry name" value="HISTIDINE KINASE"/>
    <property type="match status" value="1"/>
</dbReference>
<keyword evidence="6" id="KW-0547">Nucleotide-binding</keyword>
<dbReference type="SUPFAM" id="SSF55874">
    <property type="entry name" value="ATPase domain of HSP90 chaperone/DNA topoisomerase II/histidine kinase"/>
    <property type="match status" value="1"/>
</dbReference>
<dbReference type="Gene3D" id="3.40.190.10">
    <property type="entry name" value="Periplasmic binding protein-like II"/>
    <property type="match status" value="8"/>
</dbReference>
<evidence type="ECO:0000259" key="13">
    <source>
        <dbReference type="PROSITE" id="PS50109"/>
    </source>
</evidence>
<evidence type="ECO:0000256" key="2">
    <source>
        <dbReference type="ARBA" id="ARBA00004370"/>
    </source>
</evidence>
<evidence type="ECO:0000256" key="3">
    <source>
        <dbReference type="ARBA" id="ARBA00012438"/>
    </source>
</evidence>
<organism evidence="15 16">
    <name type="scientific">Desulfonema limicola</name>
    <dbReference type="NCBI Taxonomy" id="45656"/>
    <lineage>
        <taxon>Bacteria</taxon>
        <taxon>Pseudomonadati</taxon>
        <taxon>Thermodesulfobacteriota</taxon>
        <taxon>Desulfobacteria</taxon>
        <taxon>Desulfobacterales</taxon>
        <taxon>Desulfococcaceae</taxon>
        <taxon>Desulfonema</taxon>
    </lineage>
</organism>
<dbReference type="SUPFAM" id="SSF52172">
    <property type="entry name" value="CheY-like"/>
    <property type="match status" value="1"/>
</dbReference>
<dbReference type="SMART" id="SM00387">
    <property type="entry name" value="HATPase_c"/>
    <property type="match status" value="1"/>
</dbReference>
<dbReference type="Gene3D" id="3.30.565.10">
    <property type="entry name" value="Histidine kinase-like ATPase, C-terminal domain"/>
    <property type="match status" value="1"/>
</dbReference>
<dbReference type="CDD" id="cd17546">
    <property type="entry name" value="REC_hyHK_CKI1_RcsC-like"/>
    <property type="match status" value="1"/>
</dbReference>
<evidence type="ECO:0000256" key="6">
    <source>
        <dbReference type="ARBA" id="ARBA00022741"/>
    </source>
</evidence>
<dbReference type="PROSITE" id="PS50109">
    <property type="entry name" value="HIS_KIN"/>
    <property type="match status" value="1"/>
</dbReference>
<dbReference type="InterPro" id="IPR001638">
    <property type="entry name" value="Solute-binding_3/MltF_N"/>
</dbReference>
<dbReference type="SUPFAM" id="SSF47384">
    <property type="entry name" value="Homodimeric domain of signal transducing histidine kinase"/>
    <property type="match status" value="1"/>
</dbReference>
<dbReference type="Gene3D" id="3.90.76.10">
    <property type="entry name" value="Dipeptide-binding Protein, Domain 1"/>
    <property type="match status" value="1"/>
</dbReference>
<gene>
    <name evidence="15" type="ORF">dnl_36750</name>
</gene>
<evidence type="ECO:0000256" key="5">
    <source>
        <dbReference type="ARBA" id="ARBA00022679"/>
    </source>
</evidence>
<dbReference type="InterPro" id="IPR003594">
    <property type="entry name" value="HATPase_dom"/>
</dbReference>
<evidence type="ECO:0000256" key="12">
    <source>
        <dbReference type="PROSITE-ProRule" id="PRU00169"/>
    </source>
</evidence>
<keyword evidence="4 12" id="KW-0597">Phosphoprotein</keyword>
<dbReference type="Gene3D" id="1.10.287.130">
    <property type="match status" value="1"/>
</dbReference>
<dbReference type="Proteomes" id="UP000663720">
    <property type="component" value="Chromosome"/>
</dbReference>
<keyword evidence="10" id="KW-0472">Membrane</keyword>